<protein>
    <submittedName>
        <fullName evidence="1">Uncharacterized protein</fullName>
    </submittedName>
</protein>
<evidence type="ECO:0000313" key="2">
    <source>
        <dbReference type="Proteomes" id="UP000033428"/>
    </source>
</evidence>
<dbReference type="AlphaFoldDB" id="A0A0F0CPY9"/>
<gene>
    <name evidence="1" type="ORF">OMAG_002641</name>
</gene>
<name>A0A0F0CPY9_9BACT</name>
<comment type="caution">
    <text evidence="1">The sequence shown here is derived from an EMBL/GenBank/DDBJ whole genome shotgun (WGS) entry which is preliminary data.</text>
</comment>
<keyword evidence="2" id="KW-1185">Reference proteome</keyword>
<reference evidence="1 2" key="1">
    <citation type="submission" date="2015-02" db="EMBL/GenBank/DDBJ databases">
        <title>Single-cell genomics of uncultivated deep-branching MTB reveals a conserved set of magnetosome genes.</title>
        <authorList>
            <person name="Kolinko S."/>
            <person name="Richter M."/>
            <person name="Glockner F.O."/>
            <person name="Brachmann A."/>
            <person name="Schuler D."/>
        </authorList>
    </citation>
    <scope>NUCLEOTIDE SEQUENCE [LARGE SCALE GENOMIC DNA]</scope>
    <source>
        <strain evidence="1">SKK-01</strain>
    </source>
</reference>
<evidence type="ECO:0000313" key="1">
    <source>
        <dbReference type="EMBL" id="KJJ83490.1"/>
    </source>
</evidence>
<dbReference type="EMBL" id="JYNY01000558">
    <property type="protein sequence ID" value="KJJ83490.1"/>
    <property type="molecule type" value="Genomic_DNA"/>
</dbReference>
<dbReference type="Proteomes" id="UP000033428">
    <property type="component" value="Unassembled WGS sequence"/>
</dbReference>
<organism evidence="1 2">
    <name type="scientific">Candidatus Omnitrophus magneticus</name>
    <dbReference type="NCBI Taxonomy" id="1609969"/>
    <lineage>
        <taxon>Bacteria</taxon>
        <taxon>Pseudomonadati</taxon>
        <taxon>Candidatus Omnitrophota</taxon>
        <taxon>Candidatus Omnitrophus</taxon>
    </lineage>
</organism>
<proteinExistence type="predicted"/>
<accession>A0A0F0CPY9</accession>
<sequence>MTQLFPSSFALKLYLEKDKNTFLNYLTVSGFCIGNKISDELKNIGIISDLREVLFLNDFIPGTTQNTIAEPMSFQGNTLKIRHITRGQGLQFNIFYNNNGEIKTILGQTLNKGDWTLVLPGCVEYIANTGQLRFNDVSLTLSDKDIKNFNPTFSDNAQNKNMPPKTIMNNIPYIPVKINNEQYLIKTSKKLPNIKWLPSLPYADKKINLSSIYSSLSNDTPRMIIKIAGRYYKWALNKKYSSPRDIKILEKSESKNS</sequence>